<dbReference type="InterPro" id="IPR042098">
    <property type="entry name" value="TauD-like_sf"/>
</dbReference>
<dbReference type="RefSeq" id="XP_019036173.1">
    <property type="nucleotide sequence ID" value="XM_019182824.1"/>
</dbReference>
<evidence type="ECO:0000256" key="6">
    <source>
        <dbReference type="ARBA" id="ARBA00023004"/>
    </source>
</evidence>
<dbReference type="AlphaFoldDB" id="A0A1E3NV09"/>
<dbReference type="Proteomes" id="UP000094112">
    <property type="component" value="Unassembled WGS sequence"/>
</dbReference>
<protein>
    <recommendedName>
        <fullName evidence="8">TauD/TfdA-like domain-containing protein</fullName>
    </recommendedName>
</protein>
<name>A0A1E3NV09_WICAA</name>
<evidence type="ECO:0000259" key="8">
    <source>
        <dbReference type="Pfam" id="PF02668"/>
    </source>
</evidence>
<comment type="cofactor">
    <cofactor evidence="1">
        <name>Fe(2+)</name>
        <dbReference type="ChEBI" id="CHEBI:29033"/>
    </cofactor>
</comment>
<keyword evidence="3" id="KW-0479">Metal-binding</keyword>
<keyword evidence="10" id="KW-1185">Reference proteome</keyword>
<reference evidence="9 10" key="1">
    <citation type="journal article" date="2016" name="Proc. Natl. Acad. Sci. U.S.A.">
        <title>Comparative genomics of biotechnologically important yeasts.</title>
        <authorList>
            <person name="Riley R."/>
            <person name="Haridas S."/>
            <person name="Wolfe K.H."/>
            <person name="Lopes M.R."/>
            <person name="Hittinger C.T."/>
            <person name="Goeker M."/>
            <person name="Salamov A.A."/>
            <person name="Wisecaver J.H."/>
            <person name="Long T.M."/>
            <person name="Calvey C.H."/>
            <person name="Aerts A.L."/>
            <person name="Barry K.W."/>
            <person name="Choi C."/>
            <person name="Clum A."/>
            <person name="Coughlan A.Y."/>
            <person name="Deshpande S."/>
            <person name="Douglass A.P."/>
            <person name="Hanson S.J."/>
            <person name="Klenk H.-P."/>
            <person name="LaButti K.M."/>
            <person name="Lapidus A."/>
            <person name="Lindquist E.A."/>
            <person name="Lipzen A.M."/>
            <person name="Meier-Kolthoff J.P."/>
            <person name="Ohm R.A."/>
            <person name="Otillar R.P."/>
            <person name="Pangilinan J.L."/>
            <person name="Peng Y."/>
            <person name="Rokas A."/>
            <person name="Rosa C.A."/>
            <person name="Scheuner C."/>
            <person name="Sibirny A.A."/>
            <person name="Slot J.C."/>
            <person name="Stielow J.B."/>
            <person name="Sun H."/>
            <person name="Kurtzman C.P."/>
            <person name="Blackwell M."/>
            <person name="Grigoriev I.V."/>
            <person name="Jeffries T.W."/>
        </authorList>
    </citation>
    <scope>NUCLEOTIDE SEQUENCE [LARGE SCALE GENOMIC DNA]</scope>
    <source>
        <strain evidence="10">ATCC 58044 / CBS 1984 / NCYC 433 / NRRL Y-366-8</strain>
    </source>
</reference>
<gene>
    <name evidence="9" type="ORF">WICANDRAFT_58505</name>
</gene>
<accession>A0A1E3NV09</accession>
<evidence type="ECO:0000256" key="2">
    <source>
        <dbReference type="ARBA" id="ARBA00005896"/>
    </source>
</evidence>
<keyword evidence="6" id="KW-0408">Iron</keyword>
<comment type="similarity">
    <text evidence="2">Belongs to the TfdA dioxygenase family.</text>
</comment>
<proteinExistence type="inferred from homology"/>
<feature type="domain" description="TauD/TfdA-like" evidence="8">
    <location>
        <begin position="117"/>
        <end position="390"/>
    </location>
</feature>
<sequence length="413" mass="46792">MTTSTTESQVNDIVTKYNKLDLTKSTQNATIQVELKNANGFQSGFGDEYSSELPESTKKRFAKYGIDISKGYPERPENIITFLEDAYKIRDSANPDYIERGVNADLEKKALFAKAKEVRNLTKYVGTELVGVQLSDLNEQELDELALLVSERIVVFFRNQDLSPQNQLRIGEFFGTIERHPLAAQVPGHPGITTIWGKYNRKNADKSFKKKGGRAWHTDLDHEFQGPSLTHLHLDAIPESSGDTAWTSGYGAFDKLSPEFQKFLEGKVAIHRSAHKYYERDNILGGSKHIEREHPLVVTHPVTGWKALFVNRSHTVRIKDLEPEESQVVLNYLYDVLEKNLDIQARFTWAVPDQDRSLGASAIWDNRVSNHYAIDDYDDKEDPRHGTRVTSLGAPPVFKENSKSQREALGLDN</sequence>
<dbReference type="InterPro" id="IPR051323">
    <property type="entry name" value="AtsK-like"/>
</dbReference>
<evidence type="ECO:0000313" key="10">
    <source>
        <dbReference type="Proteomes" id="UP000094112"/>
    </source>
</evidence>
<dbReference type="STRING" id="683960.A0A1E3NV09"/>
<dbReference type="OrthoDB" id="10257314at2759"/>
<dbReference type="PANTHER" id="PTHR30468:SF9">
    <property type="entry name" value="ALPHA-KETOGLUTARATE-DEPENDENT TAURINE DIOXYGENASE (AFU_ORTHOLOGUE AFUA_3G01010)"/>
    <property type="match status" value="1"/>
</dbReference>
<dbReference type="InterPro" id="IPR003819">
    <property type="entry name" value="TauD/TfdA-like"/>
</dbReference>
<dbReference type="GO" id="GO:0005737">
    <property type="term" value="C:cytoplasm"/>
    <property type="evidence" value="ECO:0007669"/>
    <property type="project" value="TreeGrafter"/>
</dbReference>
<evidence type="ECO:0000256" key="4">
    <source>
        <dbReference type="ARBA" id="ARBA00022964"/>
    </source>
</evidence>
<evidence type="ECO:0000256" key="1">
    <source>
        <dbReference type="ARBA" id="ARBA00001954"/>
    </source>
</evidence>
<dbReference type="EMBL" id="KV454214">
    <property type="protein sequence ID" value="ODQ56966.1"/>
    <property type="molecule type" value="Genomic_DNA"/>
</dbReference>
<dbReference type="GeneID" id="30200070"/>
<dbReference type="PANTHER" id="PTHR30468">
    <property type="entry name" value="ALPHA-KETOGLUTARATE-DEPENDENT SULFONATE DIOXYGENASE"/>
    <property type="match status" value="1"/>
</dbReference>
<organism evidence="9 10">
    <name type="scientific">Wickerhamomyces anomalus (strain ATCC 58044 / CBS 1984 / NCYC 433 / NRRL Y-366-8)</name>
    <name type="common">Yeast</name>
    <name type="synonym">Hansenula anomala</name>
    <dbReference type="NCBI Taxonomy" id="683960"/>
    <lineage>
        <taxon>Eukaryota</taxon>
        <taxon>Fungi</taxon>
        <taxon>Dikarya</taxon>
        <taxon>Ascomycota</taxon>
        <taxon>Saccharomycotina</taxon>
        <taxon>Saccharomycetes</taxon>
        <taxon>Phaffomycetales</taxon>
        <taxon>Wickerhamomycetaceae</taxon>
        <taxon>Wickerhamomyces</taxon>
    </lineage>
</organism>
<evidence type="ECO:0000256" key="5">
    <source>
        <dbReference type="ARBA" id="ARBA00023002"/>
    </source>
</evidence>
<keyword evidence="5" id="KW-0560">Oxidoreductase</keyword>
<evidence type="ECO:0000256" key="7">
    <source>
        <dbReference type="SAM" id="MobiDB-lite"/>
    </source>
</evidence>
<feature type="region of interest" description="Disordered" evidence="7">
    <location>
        <begin position="376"/>
        <end position="413"/>
    </location>
</feature>
<evidence type="ECO:0000313" key="9">
    <source>
        <dbReference type="EMBL" id="ODQ56966.1"/>
    </source>
</evidence>
<evidence type="ECO:0000256" key="3">
    <source>
        <dbReference type="ARBA" id="ARBA00022723"/>
    </source>
</evidence>
<dbReference type="SUPFAM" id="SSF51197">
    <property type="entry name" value="Clavaminate synthase-like"/>
    <property type="match status" value="1"/>
</dbReference>
<dbReference type="FunFam" id="3.60.130.10:FF:000008">
    <property type="entry name" value="Alpha-ketoglutarate-dependent taurine dioxygenase"/>
    <property type="match status" value="1"/>
</dbReference>
<keyword evidence="4" id="KW-0223">Dioxygenase</keyword>
<dbReference type="Pfam" id="PF02668">
    <property type="entry name" value="TauD"/>
    <property type="match status" value="1"/>
</dbReference>
<dbReference type="GO" id="GO:0016706">
    <property type="term" value="F:2-oxoglutarate-dependent dioxygenase activity"/>
    <property type="evidence" value="ECO:0007669"/>
    <property type="project" value="TreeGrafter"/>
</dbReference>
<dbReference type="GO" id="GO:0046872">
    <property type="term" value="F:metal ion binding"/>
    <property type="evidence" value="ECO:0007669"/>
    <property type="project" value="UniProtKB-KW"/>
</dbReference>
<dbReference type="Gene3D" id="3.60.130.10">
    <property type="entry name" value="Clavaminate synthase-like"/>
    <property type="match status" value="1"/>
</dbReference>